<reference evidence="2" key="1">
    <citation type="submission" date="2018-03" db="EMBL/GenBank/DDBJ databases">
        <authorList>
            <person name="Rodrigo-Torres L."/>
            <person name="Arahal R. D."/>
            <person name="Lucena T."/>
        </authorList>
    </citation>
    <scope>NUCLEOTIDE SEQUENCE [LARGE SCALE GENOMIC DNA]</scope>
    <source>
        <strain evidence="2">CECT 8504</strain>
    </source>
</reference>
<proteinExistence type="predicted"/>
<sequence length="201" mass="22438">MRRQVRAKAIPSRRAKRALHNCGPLRLLLQSLTPPQSPSRTPSSTAFKFGPTCMLPIWRWRWHMGLVCWLLSRGNPLQQRCTGRSDQTVYSVYPTSERRGGYRRPSVRSGVKVSGSAISFADYLHHQVRIGTGSPKGVVPSRGVDFIVCHEQIDPSKFHRTTTLDTVGEVSRPSTVTAQFTLCSSSQSLTSSQMSAWVQLL</sequence>
<evidence type="ECO:0000313" key="2">
    <source>
        <dbReference type="Proteomes" id="UP000244912"/>
    </source>
</evidence>
<organism evidence="1 2">
    <name type="scientific">Palleronia abyssalis</name>
    <dbReference type="NCBI Taxonomy" id="1501240"/>
    <lineage>
        <taxon>Bacteria</taxon>
        <taxon>Pseudomonadati</taxon>
        <taxon>Pseudomonadota</taxon>
        <taxon>Alphaproteobacteria</taxon>
        <taxon>Rhodobacterales</taxon>
        <taxon>Roseobacteraceae</taxon>
        <taxon>Palleronia</taxon>
    </lineage>
</organism>
<gene>
    <name evidence="1" type="ORF">PAA8504_03701</name>
</gene>
<accession>A0A2R8C0E3</accession>
<dbReference type="Proteomes" id="UP000244912">
    <property type="component" value="Unassembled WGS sequence"/>
</dbReference>
<dbReference type="AlphaFoldDB" id="A0A2R8C0E3"/>
<keyword evidence="2" id="KW-1185">Reference proteome</keyword>
<dbReference type="EMBL" id="ONZF01000012">
    <property type="protein sequence ID" value="SPJ25849.1"/>
    <property type="molecule type" value="Genomic_DNA"/>
</dbReference>
<protein>
    <submittedName>
        <fullName evidence="1">Uncharacterized protein</fullName>
    </submittedName>
</protein>
<name>A0A2R8C0E3_9RHOB</name>
<evidence type="ECO:0000313" key="1">
    <source>
        <dbReference type="EMBL" id="SPJ25849.1"/>
    </source>
</evidence>